<organism evidence="1 2">
    <name type="scientific">Sedimentitalea todarodis</name>
    <dbReference type="NCBI Taxonomy" id="1631240"/>
    <lineage>
        <taxon>Bacteria</taxon>
        <taxon>Pseudomonadati</taxon>
        <taxon>Pseudomonadota</taxon>
        <taxon>Alphaproteobacteria</taxon>
        <taxon>Rhodobacterales</taxon>
        <taxon>Paracoccaceae</taxon>
        <taxon>Sedimentitalea</taxon>
    </lineage>
</organism>
<keyword evidence="2" id="KW-1185">Reference proteome</keyword>
<proteinExistence type="predicted"/>
<name>A0ABU3VL60_9RHOB</name>
<accession>A0ABU3VL60</accession>
<comment type="caution">
    <text evidence="1">The sequence shown here is derived from an EMBL/GenBank/DDBJ whole genome shotgun (WGS) entry which is preliminary data.</text>
</comment>
<sequence>MKRLDSDPEKFDALELYSRVSSDHGYKIGVDGDQNDFVERVAKSLKNALNSPTMIYGKRTEAMFAHVAGAMGACKLIKQEDSGASFVSADDVAVPDYRIVTKSDQIFLVEVKNFRMRSLSQRYTMKKPYLVKLQCYADMNKVPLKFAIYFSGVNQWILLSPSSFIDGDKTVYIDFAHAMARNEMAVLGDRMICTLPPLIMSFEGDIEDERSKVDADGQALFTIKQINMTCDGNSIDNDIEQRIAFYLMRYGSWVSDGIPAEVVDGKLKSFRFVFAPEQEGEPDDQPFHSLGTLSSMISSAFHELTVENDGVVSMDVRYDPAFFNLQIPEGYKGSSLPLWQLVLQPNMEFGPQSAVMD</sequence>
<dbReference type="Proteomes" id="UP001255416">
    <property type="component" value="Unassembled WGS sequence"/>
</dbReference>
<protein>
    <recommendedName>
        <fullName evidence="3">Restriction endonuclease</fullName>
    </recommendedName>
</protein>
<dbReference type="EMBL" id="JASMWN010000034">
    <property type="protein sequence ID" value="MDU9006900.1"/>
    <property type="molecule type" value="Genomic_DNA"/>
</dbReference>
<reference evidence="2" key="1">
    <citation type="submission" date="2023-05" db="EMBL/GenBank/DDBJ databases">
        <title>Sedimentitalea sp. nov. JM2-8.</title>
        <authorList>
            <person name="Huang J."/>
        </authorList>
    </citation>
    <scope>NUCLEOTIDE SEQUENCE [LARGE SCALE GENOMIC DNA]</scope>
    <source>
        <strain evidence="2">KHS03</strain>
    </source>
</reference>
<gene>
    <name evidence="1" type="ORF">QO231_24000</name>
</gene>
<evidence type="ECO:0000313" key="2">
    <source>
        <dbReference type="Proteomes" id="UP001255416"/>
    </source>
</evidence>
<dbReference type="RefSeq" id="WP_316782309.1">
    <property type="nucleotide sequence ID" value="NZ_JASMWN010000034.1"/>
</dbReference>
<evidence type="ECO:0008006" key="3">
    <source>
        <dbReference type="Google" id="ProtNLM"/>
    </source>
</evidence>
<evidence type="ECO:0000313" key="1">
    <source>
        <dbReference type="EMBL" id="MDU9006900.1"/>
    </source>
</evidence>